<sequence>MTNAFVKGISDLFTNDTGGFAPSPPLTETASSHGVTIRTDKGIKIGRIQSWSIQMSRTVDAIYEVQLNARGEPAERVPQAQMTNSISVERYELYSFHIGEAFGAPVLGDSTDLANLTRQTKPFQIRELWKDPFGSLRGYGYFGCWFSNIGITIAANDDRIIKTRATIKFARRLRLA</sequence>
<name>A0A0F9C506_9ZZZZ</name>
<proteinExistence type="predicted"/>
<gene>
    <name evidence="1" type="ORF">LCGC14_2709630</name>
</gene>
<organism evidence="1">
    <name type="scientific">marine sediment metagenome</name>
    <dbReference type="NCBI Taxonomy" id="412755"/>
    <lineage>
        <taxon>unclassified sequences</taxon>
        <taxon>metagenomes</taxon>
        <taxon>ecological metagenomes</taxon>
    </lineage>
</organism>
<protein>
    <submittedName>
        <fullName evidence="1">Uncharacterized protein</fullName>
    </submittedName>
</protein>
<accession>A0A0F9C506</accession>
<evidence type="ECO:0000313" key="1">
    <source>
        <dbReference type="EMBL" id="KKK91766.1"/>
    </source>
</evidence>
<dbReference type="EMBL" id="LAZR01048507">
    <property type="protein sequence ID" value="KKK91766.1"/>
    <property type="molecule type" value="Genomic_DNA"/>
</dbReference>
<reference evidence="1" key="1">
    <citation type="journal article" date="2015" name="Nature">
        <title>Complex archaea that bridge the gap between prokaryotes and eukaryotes.</title>
        <authorList>
            <person name="Spang A."/>
            <person name="Saw J.H."/>
            <person name="Jorgensen S.L."/>
            <person name="Zaremba-Niedzwiedzka K."/>
            <person name="Martijn J."/>
            <person name="Lind A.E."/>
            <person name="van Eijk R."/>
            <person name="Schleper C."/>
            <person name="Guy L."/>
            <person name="Ettema T.J."/>
        </authorList>
    </citation>
    <scope>NUCLEOTIDE SEQUENCE</scope>
</reference>
<comment type="caution">
    <text evidence="1">The sequence shown here is derived from an EMBL/GenBank/DDBJ whole genome shotgun (WGS) entry which is preliminary data.</text>
</comment>
<dbReference type="AlphaFoldDB" id="A0A0F9C506"/>